<proteinExistence type="predicted"/>
<keyword evidence="1" id="KW-1133">Transmembrane helix</keyword>
<gene>
    <name evidence="2" type="ORF">IT774_14180</name>
</gene>
<keyword evidence="3" id="KW-1185">Reference proteome</keyword>
<protein>
    <submittedName>
        <fullName evidence="2">Uncharacterized protein</fullName>
    </submittedName>
</protein>
<feature type="transmembrane region" description="Helical" evidence="1">
    <location>
        <begin position="20"/>
        <end position="36"/>
    </location>
</feature>
<dbReference type="KEGG" id="smaa:IT774_14180"/>
<sequence length="94" mass="10684">MRNEEPSESITIIKSDAKKAIWVLLILNVFVALLALGGEREFVIVAIFVQVAILLLWLLPVFLYQVLIRKQDLAVSIWCALASYKDLMGQVQWP</sequence>
<feature type="transmembrane region" description="Helical" evidence="1">
    <location>
        <begin position="42"/>
        <end position="64"/>
    </location>
</feature>
<evidence type="ECO:0000313" key="3">
    <source>
        <dbReference type="Proteomes" id="UP000595095"/>
    </source>
</evidence>
<keyword evidence="1" id="KW-0812">Transmembrane</keyword>
<organism evidence="2 3">
    <name type="scientific">Salinimonas marina</name>
    <dbReference type="NCBI Taxonomy" id="2785918"/>
    <lineage>
        <taxon>Bacteria</taxon>
        <taxon>Pseudomonadati</taxon>
        <taxon>Pseudomonadota</taxon>
        <taxon>Gammaproteobacteria</taxon>
        <taxon>Alteromonadales</taxon>
        <taxon>Alteromonadaceae</taxon>
        <taxon>Alteromonas/Salinimonas group</taxon>
        <taxon>Salinimonas</taxon>
    </lineage>
</organism>
<dbReference type="AlphaFoldDB" id="A0A7S9DWJ9"/>
<dbReference type="EMBL" id="CP064795">
    <property type="protein sequence ID" value="QPG05249.1"/>
    <property type="molecule type" value="Genomic_DNA"/>
</dbReference>
<reference evidence="2 3" key="1">
    <citation type="submission" date="2020-11" db="EMBL/GenBank/DDBJ databases">
        <title>Complete genome sequence for Salinimonas sp. strain G2-b.</title>
        <authorList>
            <person name="Park S.-J."/>
        </authorList>
    </citation>
    <scope>NUCLEOTIDE SEQUENCE [LARGE SCALE GENOMIC DNA]</scope>
    <source>
        <strain evidence="2 3">G2-b</strain>
    </source>
</reference>
<dbReference type="RefSeq" id="WP_195810340.1">
    <property type="nucleotide sequence ID" value="NZ_CP064795.1"/>
</dbReference>
<keyword evidence="1" id="KW-0472">Membrane</keyword>
<name>A0A7S9DWJ9_9ALTE</name>
<evidence type="ECO:0000256" key="1">
    <source>
        <dbReference type="SAM" id="Phobius"/>
    </source>
</evidence>
<dbReference type="Proteomes" id="UP000595095">
    <property type="component" value="Chromosome"/>
</dbReference>
<accession>A0A7S9DWJ9</accession>
<evidence type="ECO:0000313" key="2">
    <source>
        <dbReference type="EMBL" id="QPG05249.1"/>
    </source>
</evidence>